<evidence type="ECO:0000256" key="2">
    <source>
        <dbReference type="ARBA" id="ARBA00009840"/>
    </source>
</evidence>
<feature type="coiled-coil region" evidence="6">
    <location>
        <begin position="91"/>
        <end position="189"/>
    </location>
</feature>
<dbReference type="EMBL" id="CADCUU010000475">
    <property type="protein sequence ID" value="CAA9435479.1"/>
    <property type="molecule type" value="Genomic_DNA"/>
</dbReference>
<accession>A0A6J4Q5Y9</accession>
<dbReference type="Pfam" id="PF02646">
    <property type="entry name" value="RmuC"/>
    <property type="match status" value="1"/>
</dbReference>
<comment type="function">
    <text evidence="1">Involved in DNA recombination.</text>
</comment>
<dbReference type="AlphaFoldDB" id="A0A6J4Q5Y9"/>
<dbReference type="InterPro" id="IPR003798">
    <property type="entry name" value="DNA_recombination_RmuC"/>
</dbReference>
<feature type="region of interest" description="Disordered" evidence="7">
    <location>
        <begin position="526"/>
        <end position="547"/>
    </location>
</feature>
<feature type="transmembrane region" description="Helical" evidence="8">
    <location>
        <begin position="14"/>
        <end position="35"/>
    </location>
</feature>
<comment type="similarity">
    <text evidence="2">Belongs to the RmuC family.</text>
</comment>
<evidence type="ECO:0000256" key="3">
    <source>
        <dbReference type="ARBA" id="ARBA00021840"/>
    </source>
</evidence>
<evidence type="ECO:0000256" key="5">
    <source>
        <dbReference type="ARBA" id="ARBA00023172"/>
    </source>
</evidence>
<evidence type="ECO:0000256" key="1">
    <source>
        <dbReference type="ARBA" id="ARBA00003416"/>
    </source>
</evidence>
<evidence type="ECO:0000256" key="6">
    <source>
        <dbReference type="SAM" id="Coils"/>
    </source>
</evidence>
<keyword evidence="8" id="KW-1133">Transmembrane helix</keyword>
<evidence type="ECO:0000256" key="7">
    <source>
        <dbReference type="SAM" id="MobiDB-lite"/>
    </source>
</evidence>
<keyword evidence="8" id="KW-0472">Membrane</keyword>
<name>A0A6J4Q5Y9_9RHOB</name>
<dbReference type="PANTHER" id="PTHR30563:SF0">
    <property type="entry name" value="DNA RECOMBINATION PROTEIN RMUC"/>
    <property type="match status" value="1"/>
</dbReference>
<gene>
    <name evidence="9" type="ORF">AVDCRST_MAG15-3157</name>
</gene>
<keyword evidence="4 6" id="KW-0175">Coiled coil</keyword>
<reference evidence="9" key="1">
    <citation type="submission" date="2020-02" db="EMBL/GenBank/DDBJ databases">
        <authorList>
            <person name="Meier V. D."/>
        </authorList>
    </citation>
    <scope>NUCLEOTIDE SEQUENCE</scope>
    <source>
        <strain evidence="9">AVDCRST_MAG15</strain>
    </source>
</reference>
<dbReference type="GO" id="GO:0006310">
    <property type="term" value="P:DNA recombination"/>
    <property type="evidence" value="ECO:0007669"/>
    <property type="project" value="UniProtKB-KW"/>
</dbReference>
<dbReference type="PANTHER" id="PTHR30563">
    <property type="entry name" value="DNA RECOMBINATION PROTEIN RMUC"/>
    <property type="match status" value="1"/>
</dbReference>
<evidence type="ECO:0000256" key="8">
    <source>
        <dbReference type="SAM" id="Phobius"/>
    </source>
</evidence>
<organism evidence="9">
    <name type="scientific">uncultured Rubellimicrobium sp</name>
    <dbReference type="NCBI Taxonomy" id="543078"/>
    <lineage>
        <taxon>Bacteria</taxon>
        <taxon>Pseudomonadati</taxon>
        <taxon>Pseudomonadota</taxon>
        <taxon>Alphaproteobacteria</taxon>
        <taxon>Rhodobacterales</taxon>
        <taxon>Roseobacteraceae</taxon>
        <taxon>Rubellimicrobium</taxon>
        <taxon>environmental samples</taxon>
    </lineage>
</organism>
<evidence type="ECO:0000256" key="4">
    <source>
        <dbReference type="ARBA" id="ARBA00023054"/>
    </source>
</evidence>
<sequence length="547" mass="59950">MGRFVPEAVVLDTLTILLMASAALLLLSVVALLGWRSAKAECSGLRAEAEAARTEAQVARAEGAGQARLLAERDGLIAQGRHELETVREAHRAAEGRCAEAKASCAKAEEAVERLEALIERLRADQAETLQAQREEGARVSERLRSVEEEFSKLGKDHAKLQSERDERLASAEREVLRLAGLREEMTKEFQALAAATLRETGTQFSESHQAKLTELLTPFREQVGRFETELRAVHQEADKDRALLAQQVVALQAQTQAVSQDAANLARALKGDKQRQGAWGEAQLERYLELMGYRRDVDYEVQASRTGEEGDRRRPDVVLHMPGGKALVIDSKVSLSAYADAIAAETEEERERFLRLHARNVRDRVDELAARGYADLVEGSVDWVLLFMPIEGAVSAAWAYDGEIAAYAMEKGVALAYPTSLLMALKTVKHLWNVEKRNKNAETIAERAGKLYDKLAGFIDSFGRVGTAIEDARKAHDKALGQLARGNGNLVKQVEMLKDLGARTGKTLALSGDADSEEEPRIIGLPRVEGEGPLPTHATGDVPPAE</sequence>
<protein>
    <recommendedName>
        <fullName evidence="3">DNA recombination protein RmuC homolog</fullName>
    </recommendedName>
</protein>
<keyword evidence="8" id="KW-0812">Transmembrane</keyword>
<proteinExistence type="inferred from homology"/>
<keyword evidence="5" id="KW-0233">DNA recombination</keyword>
<evidence type="ECO:0000313" key="9">
    <source>
        <dbReference type="EMBL" id="CAA9435479.1"/>
    </source>
</evidence>